<evidence type="ECO:0000313" key="3">
    <source>
        <dbReference type="Proteomes" id="UP000176429"/>
    </source>
</evidence>
<comment type="caution">
    <text evidence="2">The sequence shown here is derived from an EMBL/GenBank/DDBJ whole genome shotgun (WGS) entry which is preliminary data.</text>
</comment>
<dbReference type="Pfam" id="PF13338">
    <property type="entry name" value="AbiEi_4"/>
    <property type="match status" value="1"/>
</dbReference>
<organism evidence="2 3">
    <name type="scientific">Candidatus Taylorbacteria bacterium RIFCSPLOWO2_02_FULL_46_40</name>
    <dbReference type="NCBI Taxonomy" id="1802329"/>
    <lineage>
        <taxon>Bacteria</taxon>
        <taxon>Candidatus Tayloriibacteriota</taxon>
    </lineage>
</organism>
<dbReference type="AlphaFoldDB" id="A0A1G2P256"/>
<proteinExistence type="predicted"/>
<feature type="domain" description="AbiEi antitoxin N-terminal" evidence="1">
    <location>
        <begin position="11"/>
        <end position="59"/>
    </location>
</feature>
<name>A0A1G2P256_9BACT</name>
<dbReference type="Proteomes" id="UP000176429">
    <property type="component" value="Unassembled WGS sequence"/>
</dbReference>
<evidence type="ECO:0000259" key="1">
    <source>
        <dbReference type="Pfam" id="PF13338"/>
    </source>
</evidence>
<sequence>MRNNGNSKISKIIEVAKKLPVFTLDDLASIETNRKYLSILLSRYVKSGNVIRLKKGMYVARDYLDYVDKSGRTSVYAEFISGILYEPSYLSLEYILHQHGVITEMPTAITAVARKKTASFTSPFGTYQYHSIKSLIFTGFTSKKDGDYLIFRASLAKAFFDFLYFRKDNLINDKIIAGLRLNLEVFHENDKKELRRYIELEGSKRMKNIFKTLWKN</sequence>
<protein>
    <recommendedName>
        <fullName evidence="1">AbiEi antitoxin N-terminal domain-containing protein</fullName>
    </recommendedName>
</protein>
<gene>
    <name evidence="2" type="ORF">A3H68_00445</name>
</gene>
<dbReference type="EMBL" id="MHSH01000005">
    <property type="protein sequence ID" value="OHA42426.1"/>
    <property type="molecule type" value="Genomic_DNA"/>
</dbReference>
<evidence type="ECO:0000313" key="2">
    <source>
        <dbReference type="EMBL" id="OHA42426.1"/>
    </source>
</evidence>
<accession>A0A1G2P256</accession>
<dbReference type="InterPro" id="IPR025159">
    <property type="entry name" value="AbiEi_N"/>
</dbReference>
<reference evidence="2 3" key="1">
    <citation type="journal article" date="2016" name="Nat. Commun.">
        <title>Thousands of microbial genomes shed light on interconnected biogeochemical processes in an aquifer system.</title>
        <authorList>
            <person name="Anantharaman K."/>
            <person name="Brown C.T."/>
            <person name="Hug L.A."/>
            <person name="Sharon I."/>
            <person name="Castelle C.J."/>
            <person name="Probst A.J."/>
            <person name="Thomas B.C."/>
            <person name="Singh A."/>
            <person name="Wilkins M.J."/>
            <person name="Karaoz U."/>
            <person name="Brodie E.L."/>
            <person name="Williams K.H."/>
            <person name="Hubbard S.S."/>
            <person name="Banfield J.F."/>
        </authorList>
    </citation>
    <scope>NUCLEOTIDE SEQUENCE [LARGE SCALE GENOMIC DNA]</scope>
</reference>